<sequence length="388" mass="43137">MFQIFTIISQSSSVLLAWKRAQAEAARVKLKYTETEVLTECCRTWDEKHLQCKECYPGYLGWNCSEQCRYPNYGRDCQELCKCEEKLCDIANGCKSPDKTNCPPGYLGRNCSERCPYPNYGIDCQNMCGCEEKLCDVATGCISPADEADCPSGYQGHNCSKQCHYPNYGKHCHGVCECEEKSCDIASGCFSPNDNDLKPEESHESMVKQITGHTLLAVIVSVSVLSSVLMSGIISLVIWRLKRPNRTIMRASSAVQEQQTSNKATTLGAANTYCFNDDARLKTNCPPGYLGRNCSERCGCPNYGIDCQNMCGCEEKLCDVATGCISPADEADSGYQGYNCFKQCHYPYYGKHCNGFCKCEEKSCDIANGCFSPKDTSLCHEFQLAYKL</sequence>
<dbReference type="InterPro" id="IPR042635">
    <property type="entry name" value="MEGF10/SREC1/2-like"/>
</dbReference>
<evidence type="ECO:0000256" key="1">
    <source>
        <dbReference type="ARBA" id="ARBA00022536"/>
    </source>
</evidence>
<evidence type="ECO:0000313" key="2">
    <source>
        <dbReference type="EMBL" id="EKC39637.1"/>
    </source>
</evidence>
<reference evidence="2" key="1">
    <citation type="journal article" date="2012" name="Nature">
        <title>The oyster genome reveals stress adaptation and complexity of shell formation.</title>
        <authorList>
            <person name="Zhang G."/>
            <person name="Fang X."/>
            <person name="Guo X."/>
            <person name="Li L."/>
            <person name="Luo R."/>
            <person name="Xu F."/>
            <person name="Yang P."/>
            <person name="Zhang L."/>
            <person name="Wang X."/>
            <person name="Qi H."/>
            <person name="Xiong Z."/>
            <person name="Que H."/>
            <person name="Xie Y."/>
            <person name="Holland P.W."/>
            <person name="Paps J."/>
            <person name="Zhu Y."/>
            <person name="Wu F."/>
            <person name="Chen Y."/>
            <person name="Wang J."/>
            <person name="Peng C."/>
            <person name="Meng J."/>
            <person name="Yang L."/>
            <person name="Liu J."/>
            <person name="Wen B."/>
            <person name="Zhang N."/>
            <person name="Huang Z."/>
            <person name="Zhu Q."/>
            <person name="Feng Y."/>
            <person name="Mount A."/>
            <person name="Hedgecock D."/>
            <person name="Xu Z."/>
            <person name="Liu Y."/>
            <person name="Domazet-Loso T."/>
            <person name="Du Y."/>
            <person name="Sun X."/>
            <person name="Zhang S."/>
            <person name="Liu B."/>
            <person name="Cheng P."/>
            <person name="Jiang X."/>
            <person name="Li J."/>
            <person name="Fan D."/>
            <person name="Wang W."/>
            <person name="Fu W."/>
            <person name="Wang T."/>
            <person name="Wang B."/>
            <person name="Zhang J."/>
            <person name="Peng Z."/>
            <person name="Li Y."/>
            <person name="Li N."/>
            <person name="Wang J."/>
            <person name="Chen M."/>
            <person name="He Y."/>
            <person name="Tan F."/>
            <person name="Song X."/>
            <person name="Zheng Q."/>
            <person name="Huang R."/>
            <person name="Yang H."/>
            <person name="Du X."/>
            <person name="Chen L."/>
            <person name="Yang M."/>
            <person name="Gaffney P.M."/>
            <person name="Wang S."/>
            <person name="Luo L."/>
            <person name="She Z."/>
            <person name="Ming Y."/>
            <person name="Huang W."/>
            <person name="Zhang S."/>
            <person name="Huang B."/>
            <person name="Zhang Y."/>
            <person name="Qu T."/>
            <person name="Ni P."/>
            <person name="Miao G."/>
            <person name="Wang J."/>
            <person name="Wang Q."/>
            <person name="Steinberg C.E."/>
            <person name="Wang H."/>
            <person name="Li N."/>
            <person name="Qian L."/>
            <person name="Zhang G."/>
            <person name="Li Y."/>
            <person name="Yang H."/>
            <person name="Liu X."/>
            <person name="Wang J."/>
            <person name="Yin Y."/>
            <person name="Wang J."/>
        </authorList>
    </citation>
    <scope>NUCLEOTIDE SEQUENCE [LARGE SCALE GENOMIC DNA]</scope>
    <source>
        <strain evidence="2">05x7-T-G4-1.051#20</strain>
    </source>
</reference>
<name>K1QRT5_MAGGI</name>
<protein>
    <submittedName>
        <fullName evidence="2">Multiple epidermal growth factor-like domains 10</fullName>
    </submittedName>
</protein>
<keyword evidence="1" id="KW-0245">EGF-like domain</keyword>
<dbReference type="InParanoid" id="K1QRT5"/>
<dbReference type="AlphaFoldDB" id="K1QRT5"/>
<organism evidence="2">
    <name type="scientific">Magallana gigas</name>
    <name type="common">Pacific oyster</name>
    <name type="synonym">Crassostrea gigas</name>
    <dbReference type="NCBI Taxonomy" id="29159"/>
    <lineage>
        <taxon>Eukaryota</taxon>
        <taxon>Metazoa</taxon>
        <taxon>Spiralia</taxon>
        <taxon>Lophotrochozoa</taxon>
        <taxon>Mollusca</taxon>
        <taxon>Bivalvia</taxon>
        <taxon>Autobranchia</taxon>
        <taxon>Pteriomorphia</taxon>
        <taxon>Ostreida</taxon>
        <taxon>Ostreoidea</taxon>
        <taxon>Ostreidae</taxon>
        <taxon>Magallana</taxon>
    </lineage>
</organism>
<accession>K1QRT5</accession>
<gene>
    <name evidence="2" type="ORF">CGI_10025091</name>
</gene>
<dbReference type="HOGENOM" id="CLU_043336_1_0_1"/>
<dbReference type="EMBL" id="JH816450">
    <property type="protein sequence ID" value="EKC39637.1"/>
    <property type="molecule type" value="Genomic_DNA"/>
</dbReference>
<proteinExistence type="predicted"/>
<dbReference type="PANTHER" id="PTHR24043:SF8">
    <property type="entry name" value="EGF-LIKE DOMAIN-CONTAINING PROTEIN"/>
    <property type="match status" value="1"/>
</dbReference>
<dbReference type="GO" id="GO:0005044">
    <property type="term" value="F:scavenger receptor activity"/>
    <property type="evidence" value="ECO:0007669"/>
    <property type="project" value="InterPro"/>
</dbReference>
<dbReference type="PANTHER" id="PTHR24043">
    <property type="entry name" value="SCAVENGER RECEPTOR CLASS F"/>
    <property type="match status" value="1"/>
</dbReference>
<dbReference type="Gene3D" id="2.170.300.10">
    <property type="entry name" value="Tie2 ligand-binding domain superfamily"/>
    <property type="match status" value="2"/>
</dbReference>